<dbReference type="GO" id="GO:0005829">
    <property type="term" value="C:cytosol"/>
    <property type="evidence" value="ECO:0007669"/>
    <property type="project" value="TreeGrafter"/>
</dbReference>
<feature type="domain" description="USP" evidence="4">
    <location>
        <begin position="164"/>
        <end position="489"/>
    </location>
</feature>
<gene>
    <name evidence="6" type="ORF">VNI00_003184</name>
</gene>
<evidence type="ECO:0000313" key="6">
    <source>
        <dbReference type="EMBL" id="KAK7054721.1"/>
    </source>
</evidence>
<feature type="region of interest" description="Disordered" evidence="2">
    <location>
        <begin position="1"/>
        <end position="20"/>
    </location>
</feature>
<keyword evidence="7" id="KW-1185">Reference proteome</keyword>
<sequence length="1069" mass="122617">MGQKRKRRASPTTGGLATGEVLKRDRLAGGATSWGWVGTEVQDASQITREHLQAAYGLSSRSQHRRCPNKYFQQEPRCSVDPALKIVNGELEEDIIVISDDEESSQCNKKDCKQNPFCLNHLGQDKWEDGDKAGKLWLKTAKLGRIPTEDSREPGMPVGLKVDSSIHHILSRIAQFQNRILVLPATPMPRSKFGLGILLSAKVSTVARQSMDQKRNSWLESPIFQLQVTFAALQESIQQAFNPTKLVESLQLRTAEQQDAQEFSKLFMSHLDSEFKKQPNPRLKSLITDHFEGTQVYGTVCDRCNYKSERSSNFLELEISFKNKARLEDCIDVFLQPEHLTGDNQYLCTQCDGLQDATRYTELRELPPVLHFSLLRFVYDLKTMERKKSKNIISFPTRLDMRRFVIQANHGANSSDERPPEDMYELRGILLHKGSSAYHGHYEAQVYDGDKGAWFQFNDDVVTRISKLGDVKEAKVASEKPVIVKRAKKRRIEDSEEEAEGTSTPIGAGDNANIISSKDAYMLIYVKKSFENSTSGTSQCKPPTRALDVIKDLNRVHQDACADYQQKEAECLKSFQDLRKNMLDIYRHWETSGDEEDMVFVSRRSLENWLAIEAKSGPDLHQDEMQCEHGQLDYRKAKEIKCLRKDSYEKILQTRGSFVASYSLDNLCQTCIAAEFKERLYQVEHPRLVNLFNELLENGSDGVGYWIPKSWLRDWTLQKPKMHQPSMSDPPPDSPDFDDIHCEHGGLSLNQNNRRRISVEACELLTSLFPEWKPVSVDEEPCSICDVLLYERKHSNLERRKRAEDEKAKLKRMFEYACDQGTFFSFESVPNAIVPSSFIRQWRQWLGKPTEYERPARVDNSVFLCEHELLSLDPNCPSDLDHDVTIIKLSEWDILESLYPAGPLIALERSTDQEQQFICSIPVCQECRQRRKIDWETTDLIVRIRGGKANSSKRAQTYANRQSRRLRQKGENRRVTVTKSTTVKDIKIMLQDILNIPTICQRLFYREQELQDSSMTVGSLNLFANDILEFQEQNEVHELSDTDEDVNRPQDEGRAFSGTLLGSSSNYFS</sequence>
<dbReference type="GO" id="GO:0005634">
    <property type="term" value="C:nucleus"/>
    <property type="evidence" value="ECO:0007669"/>
    <property type="project" value="TreeGrafter"/>
</dbReference>
<dbReference type="InterPro" id="IPR038765">
    <property type="entry name" value="Papain-like_cys_pep_sf"/>
</dbReference>
<feature type="compositionally biased region" description="Basic and acidic residues" evidence="2">
    <location>
        <begin position="1038"/>
        <end position="1054"/>
    </location>
</feature>
<dbReference type="InterPro" id="IPR029071">
    <property type="entry name" value="Ubiquitin-like_domsf"/>
</dbReference>
<dbReference type="PROSITE" id="PS00973">
    <property type="entry name" value="USP_2"/>
    <property type="match status" value="1"/>
</dbReference>
<dbReference type="InterPro" id="IPR044743">
    <property type="entry name" value="Ubl_USP48"/>
</dbReference>
<dbReference type="InterPro" id="IPR018200">
    <property type="entry name" value="USP_CS"/>
</dbReference>
<dbReference type="CDD" id="cd01795">
    <property type="entry name" value="Ubl_USP48"/>
    <property type="match status" value="1"/>
</dbReference>
<proteinExistence type="inferred from homology"/>
<dbReference type="PROSITE" id="PS50235">
    <property type="entry name" value="USP_3"/>
    <property type="match status" value="1"/>
</dbReference>
<feature type="domain" description="DUSP" evidence="5">
    <location>
        <begin position="801"/>
        <end position="911"/>
    </location>
</feature>
<dbReference type="PANTHER" id="PTHR24006">
    <property type="entry name" value="UBIQUITIN CARBOXYL-TERMINAL HYDROLASE"/>
    <property type="match status" value="1"/>
</dbReference>
<evidence type="ECO:0000313" key="7">
    <source>
        <dbReference type="Proteomes" id="UP001383192"/>
    </source>
</evidence>
<dbReference type="Proteomes" id="UP001383192">
    <property type="component" value="Unassembled WGS sequence"/>
</dbReference>
<evidence type="ECO:0000259" key="5">
    <source>
        <dbReference type="PROSITE" id="PS51283"/>
    </source>
</evidence>
<evidence type="ECO:0008006" key="8">
    <source>
        <dbReference type="Google" id="ProtNLM"/>
    </source>
</evidence>
<dbReference type="GO" id="GO:0004843">
    <property type="term" value="F:cysteine-type deubiquitinase activity"/>
    <property type="evidence" value="ECO:0007669"/>
    <property type="project" value="InterPro"/>
</dbReference>
<organism evidence="6 7">
    <name type="scientific">Paramarasmius palmivorus</name>
    <dbReference type="NCBI Taxonomy" id="297713"/>
    <lineage>
        <taxon>Eukaryota</taxon>
        <taxon>Fungi</taxon>
        <taxon>Dikarya</taxon>
        <taxon>Basidiomycota</taxon>
        <taxon>Agaricomycotina</taxon>
        <taxon>Agaricomycetes</taxon>
        <taxon>Agaricomycetidae</taxon>
        <taxon>Agaricales</taxon>
        <taxon>Marasmiineae</taxon>
        <taxon>Marasmiaceae</taxon>
        <taxon>Paramarasmius</taxon>
    </lineage>
</organism>
<dbReference type="InterPro" id="IPR050164">
    <property type="entry name" value="Peptidase_C19"/>
</dbReference>
<dbReference type="SUPFAM" id="SSF143791">
    <property type="entry name" value="DUSP-like"/>
    <property type="match status" value="1"/>
</dbReference>
<dbReference type="Gene3D" id="3.10.20.90">
    <property type="entry name" value="Phosphatidylinositol 3-kinase Catalytic Subunit, Chain A, domain 1"/>
    <property type="match status" value="1"/>
</dbReference>
<dbReference type="PROSITE" id="PS51283">
    <property type="entry name" value="DUSP"/>
    <property type="match status" value="1"/>
</dbReference>
<reference evidence="6 7" key="1">
    <citation type="submission" date="2024-01" db="EMBL/GenBank/DDBJ databases">
        <title>A draft genome for a cacao thread blight-causing isolate of Paramarasmius palmivorus.</title>
        <authorList>
            <person name="Baruah I.K."/>
            <person name="Bukari Y."/>
            <person name="Amoako-Attah I."/>
            <person name="Meinhardt L.W."/>
            <person name="Bailey B.A."/>
            <person name="Cohen S.P."/>
        </authorList>
    </citation>
    <scope>NUCLEOTIDE SEQUENCE [LARGE SCALE GENOMIC DNA]</scope>
    <source>
        <strain evidence="6 7">GH-12</strain>
    </source>
</reference>
<dbReference type="PROSITE" id="PS50053">
    <property type="entry name" value="UBIQUITIN_2"/>
    <property type="match status" value="1"/>
</dbReference>
<dbReference type="GO" id="GO:0016579">
    <property type="term" value="P:protein deubiquitination"/>
    <property type="evidence" value="ECO:0007669"/>
    <property type="project" value="InterPro"/>
</dbReference>
<evidence type="ECO:0000256" key="2">
    <source>
        <dbReference type="SAM" id="MobiDB-lite"/>
    </source>
</evidence>
<dbReference type="SUPFAM" id="SSF54236">
    <property type="entry name" value="Ubiquitin-like"/>
    <property type="match status" value="1"/>
</dbReference>
<dbReference type="Pfam" id="PF00443">
    <property type="entry name" value="UCH"/>
    <property type="match status" value="1"/>
</dbReference>
<accession>A0AAW0DPA8</accession>
<dbReference type="GO" id="GO:0004197">
    <property type="term" value="F:cysteine-type endopeptidase activity"/>
    <property type="evidence" value="ECO:0007669"/>
    <property type="project" value="InterPro"/>
</dbReference>
<dbReference type="AlphaFoldDB" id="A0AAW0DPA8"/>
<dbReference type="Gene3D" id="3.90.70.10">
    <property type="entry name" value="Cysteine proteinases"/>
    <property type="match status" value="1"/>
</dbReference>
<protein>
    <recommendedName>
        <fullName evidence="8">Ubiquitinyl hydrolase 1</fullName>
    </recommendedName>
</protein>
<dbReference type="InterPro" id="IPR035927">
    <property type="entry name" value="DUSP-like_sf"/>
</dbReference>
<comment type="caution">
    <text evidence="6">The sequence shown here is derived from an EMBL/GenBank/DDBJ whole genome shotgun (WGS) entry which is preliminary data.</text>
</comment>
<dbReference type="SUPFAM" id="SSF54001">
    <property type="entry name" value="Cysteine proteinases"/>
    <property type="match status" value="1"/>
</dbReference>
<dbReference type="InterPro" id="IPR001394">
    <property type="entry name" value="Peptidase_C19_UCH"/>
</dbReference>
<evidence type="ECO:0000259" key="3">
    <source>
        <dbReference type="PROSITE" id="PS50053"/>
    </source>
</evidence>
<dbReference type="InterPro" id="IPR000626">
    <property type="entry name" value="Ubiquitin-like_dom"/>
</dbReference>
<dbReference type="EMBL" id="JAYKXP010000008">
    <property type="protein sequence ID" value="KAK7054721.1"/>
    <property type="molecule type" value="Genomic_DNA"/>
</dbReference>
<feature type="compositionally biased region" description="Polar residues" evidence="2">
    <location>
        <begin position="1060"/>
        <end position="1069"/>
    </location>
</feature>
<name>A0AAW0DPA8_9AGAR</name>
<comment type="similarity">
    <text evidence="1">Belongs to the peptidase C19 family.</text>
</comment>
<dbReference type="InterPro" id="IPR006615">
    <property type="entry name" value="Pept_C19_DUSP"/>
</dbReference>
<feature type="region of interest" description="Disordered" evidence="2">
    <location>
        <begin position="1038"/>
        <end position="1069"/>
    </location>
</feature>
<dbReference type="InterPro" id="IPR028889">
    <property type="entry name" value="USP"/>
</dbReference>
<evidence type="ECO:0000256" key="1">
    <source>
        <dbReference type="ARBA" id="ARBA00009085"/>
    </source>
</evidence>
<feature type="domain" description="Ubiquitin-like" evidence="3">
    <location>
        <begin position="964"/>
        <end position="1022"/>
    </location>
</feature>
<evidence type="ECO:0000259" key="4">
    <source>
        <dbReference type="PROSITE" id="PS50235"/>
    </source>
</evidence>